<dbReference type="GO" id="GO:0120053">
    <property type="term" value="F:ribitol beta-1,4-xylosyltransferase activity"/>
    <property type="evidence" value="ECO:0007669"/>
    <property type="project" value="InterPro"/>
</dbReference>
<dbReference type="OrthoDB" id="8560686at2759"/>
<dbReference type="GO" id="GO:0005794">
    <property type="term" value="C:Golgi apparatus"/>
    <property type="evidence" value="ECO:0007669"/>
    <property type="project" value="TreeGrafter"/>
</dbReference>
<feature type="domain" description="RXYLT1 C-terminal" evidence="1">
    <location>
        <begin position="253"/>
        <end position="436"/>
    </location>
</feature>
<keyword evidence="4" id="KW-1185">Reference proteome</keyword>
<dbReference type="Pfam" id="PF24786">
    <property type="entry name" value="RXYLT1_N"/>
    <property type="match status" value="1"/>
</dbReference>
<dbReference type="Proteomes" id="UP000283509">
    <property type="component" value="Unassembled WGS sequence"/>
</dbReference>
<dbReference type="InterPro" id="IPR057538">
    <property type="entry name" value="RXYLT1_C"/>
</dbReference>
<gene>
    <name evidence="3" type="ORF">C7M84_002766</name>
</gene>
<dbReference type="PANTHER" id="PTHR15576">
    <property type="entry name" value="RIBITOL-5-PHOSPHATE XYLOSYLTRANSFERASE 1"/>
    <property type="match status" value="1"/>
</dbReference>
<feature type="domain" description="RXYLT1 N-terminal" evidence="2">
    <location>
        <begin position="108"/>
        <end position="247"/>
    </location>
</feature>
<evidence type="ECO:0000259" key="1">
    <source>
        <dbReference type="Pfam" id="PF24785"/>
    </source>
</evidence>
<dbReference type="GO" id="GO:0035269">
    <property type="term" value="P:protein O-linked glycosylation via mannose"/>
    <property type="evidence" value="ECO:0007669"/>
    <property type="project" value="InterPro"/>
</dbReference>
<dbReference type="InterPro" id="IPR055286">
    <property type="entry name" value="RXYLT1-like"/>
</dbReference>
<dbReference type="Pfam" id="PF24785">
    <property type="entry name" value="RXYLT1_C"/>
    <property type="match status" value="1"/>
</dbReference>
<dbReference type="EMBL" id="QCYY01001370">
    <property type="protein sequence ID" value="ROT78511.1"/>
    <property type="molecule type" value="Genomic_DNA"/>
</dbReference>
<reference evidence="3 4" key="2">
    <citation type="submission" date="2019-01" db="EMBL/GenBank/DDBJ databases">
        <title>The decoding of complex shrimp genome reveals the adaptation for benthos swimmer, frequently molting mechanism and breeding impact on genome.</title>
        <authorList>
            <person name="Sun Y."/>
            <person name="Gao Y."/>
            <person name="Yu Y."/>
        </authorList>
    </citation>
    <scope>NUCLEOTIDE SEQUENCE [LARGE SCALE GENOMIC DNA]</scope>
    <source>
        <tissue evidence="3">Muscle</tissue>
    </source>
</reference>
<reference evidence="3 4" key="1">
    <citation type="submission" date="2018-04" db="EMBL/GenBank/DDBJ databases">
        <authorList>
            <person name="Zhang X."/>
            <person name="Yuan J."/>
            <person name="Li F."/>
            <person name="Xiang J."/>
        </authorList>
    </citation>
    <scope>NUCLEOTIDE SEQUENCE [LARGE SCALE GENOMIC DNA]</scope>
    <source>
        <tissue evidence="3">Muscle</tissue>
    </source>
</reference>
<dbReference type="PANTHER" id="PTHR15576:SF1">
    <property type="entry name" value="RIBITOL-5-PHOSPHATE XYLOSYLTRANSFERASE 1"/>
    <property type="match status" value="1"/>
</dbReference>
<dbReference type="STRING" id="6689.A0A423TPX6"/>
<accession>A0A423TPX6</accession>
<name>A0A423TPX6_PENVA</name>
<dbReference type="AlphaFoldDB" id="A0A423TPX6"/>
<organism evidence="3 4">
    <name type="scientific">Penaeus vannamei</name>
    <name type="common">Whiteleg shrimp</name>
    <name type="synonym">Litopenaeus vannamei</name>
    <dbReference type="NCBI Taxonomy" id="6689"/>
    <lineage>
        <taxon>Eukaryota</taxon>
        <taxon>Metazoa</taxon>
        <taxon>Ecdysozoa</taxon>
        <taxon>Arthropoda</taxon>
        <taxon>Crustacea</taxon>
        <taxon>Multicrustacea</taxon>
        <taxon>Malacostraca</taxon>
        <taxon>Eumalacostraca</taxon>
        <taxon>Eucarida</taxon>
        <taxon>Decapoda</taxon>
        <taxon>Dendrobranchiata</taxon>
        <taxon>Penaeoidea</taxon>
        <taxon>Penaeidae</taxon>
        <taxon>Penaeus</taxon>
    </lineage>
</organism>
<evidence type="ECO:0000313" key="4">
    <source>
        <dbReference type="Proteomes" id="UP000283509"/>
    </source>
</evidence>
<dbReference type="InterPro" id="IPR057539">
    <property type="entry name" value="RXYLT1_N"/>
</dbReference>
<sequence>MVLRRILLGMCLIQFAITAYLALCIYNSAYSSVKGVKNLPQLKAQRNKDGTDRKQPAKKNGEFDIGENQAAIVMAQQDVKPHVVRDIEVKWNDAAQAKLLASVDIPVVEVWGKAAIGSYLWQHILEGEESLDETMPGATVGELRMPAFVLRYRSGPGVIPETVPRDVKYLVLVVNGRTPEKIKDAKQWLNELKMWDMPPEILLVMLGNEKCDNEWVLNYVSPKGPVVTVLLTYDDPRVDQKIFYQWPLGVATYRQFPVIEEEQVSPEAPRKYVCNLRVTLHPNSSRIALHKFLKNDGYASNNCFISVREKWLPNETPESMNEYVWSLLQSDLTLSPAGMNTETYRVYEAMSAGSTPVIEDVATPGHCDTSPWRLLKKHGPPAIFVKSWEQLPKILAKERRFSKQYKALRRLRVFQWYEWFKLKMRDRFIAIISSNLIHHG</sequence>
<comment type="caution">
    <text evidence="3">The sequence shown here is derived from an EMBL/GenBank/DDBJ whole genome shotgun (WGS) entry which is preliminary data.</text>
</comment>
<protein>
    <recommendedName>
        <fullName evidence="5">Transmembrane protein 5</fullName>
    </recommendedName>
</protein>
<evidence type="ECO:0008006" key="5">
    <source>
        <dbReference type="Google" id="ProtNLM"/>
    </source>
</evidence>
<proteinExistence type="predicted"/>
<evidence type="ECO:0000313" key="3">
    <source>
        <dbReference type="EMBL" id="ROT78511.1"/>
    </source>
</evidence>
<evidence type="ECO:0000259" key="2">
    <source>
        <dbReference type="Pfam" id="PF24786"/>
    </source>
</evidence>